<feature type="domain" description="Helix-turn-helix type 11" evidence="1">
    <location>
        <begin position="6"/>
        <end position="60"/>
    </location>
</feature>
<evidence type="ECO:0000313" key="3">
    <source>
        <dbReference type="EMBL" id="TQV72678.1"/>
    </source>
</evidence>
<dbReference type="Proteomes" id="UP000319732">
    <property type="component" value="Unassembled WGS sequence"/>
</dbReference>
<evidence type="ECO:0000259" key="1">
    <source>
        <dbReference type="Pfam" id="PF08279"/>
    </source>
</evidence>
<dbReference type="PANTHER" id="PTHR34580:SF3">
    <property type="entry name" value="PROTEIN PAFB"/>
    <property type="match status" value="1"/>
</dbReference>
<name>A0A545T665_9GAMM</name>
<keyword evidence="4" id="KW-1185">Reference proteome</keyword>
<protein>
    <submittedName>
        <fullName evidence="3">YafY family transcriptional regulator</fullName>
    </submittedName>
</protein>
<dbReference type="PROSITE" id="PS52050">
    <property type="entry name" value="WYL"/>
    <property type="match status" value="1"/>
</dbReference>
<dbReference type="PANTHER" id="PTHR34580">
    <property type="match status" value="1"/>
</dbReference>
<reference evidence="3 4" key="1">
    <citation type="submission" date="2019-06" db="EMBL/GenBank/DDBJ databases">
        <title>Whole genome sequence for Cellvibrionaceae sp. R142.</title>
        <authorList>
            <person name="Wang G."/>
        </authorList>
    </citation>
    <scope>NUCLEOTIDE SEQUENCE [LARGE SCALE GENOMIC DNA]</scope>
    <source>
        <strain evidence="3 4">R142</strain>
    </source>
</reference>
<dbReference type="RefSeq" id="WP_142928408.1">
    <property type="nucleotide sequence ID" value="NZ_ML660098.1"/>
</dbReference>
<proteinExistence type="predicted"/>
<dbReference type="Gene3D" id="1.10.10.10">
    <property type="entry name" value="Winged helix-like DNA-binding domain superfamily/Winged helix DNA-binding domain"/>
    <property type="match status" value="1"/>
</dbReference>
<sequence>MRRADRLFQILNLLRNRRTVITAQQLAGCLEVSERTIYRDIQALSLSGVPVEGEAGVGYRLQRHFDLPPLMFEGHEVESLLLGARMVQAWSDRQLAAAATSAMHKILAVVPDHLRHSDDELPLVVPDFHIDPEHLAFSEEIRAAIRQRQVLSIGYQRIDGEQSQRAIEPLGLFFWGLTWTVLAWCQLRQGYRTFRLDRILSLIDTGQHFTLNDHKSLNHYLNLMKDCNDE</sequence>
<dbReference type="InterPro" id="IPR036390">
    <property type="entry name" value="WH_DNA-bd_sf"/>
</dbReference>
<accession>A0A545T665</accession>
<organism evidence="3 4">
    <name type="scientific">Exilibacterium tricleocarpae</name>
    <dbReference type="NCBI Taxonomy" id="2591008"/>
    <lineage>
        <taxon>Bacteria</taxon>
        <taxon>Pseudomonadati</taxon>
        <taxon>Pseudomonadota</taxon>
        <taxon>Gammaproteobacteria</taxon>
        <taxon>Cellvibrionales</taxon>
        <taxon>Cellvibrionaceae</taxon>
        <taxon>Exilibacterium</taxon>
    </lineage>
</organism>
<dbReference type="InterPro" id="IPR013196">
    <property type="entry name" value="HTH_11"/>
</dbReference>
<evidence type="ECO:0000313" key="4">
    <source>
        <dbReference type="Proteomes" id="UP000319732"/>
    </source>
</evidence>
<dbReference type="InterPro" id="IPR026881">
    <property type="entry name" value="WYL_dom"/>
</dbReference>
<dbReference type="EMBL" id="VHSG01000019">
    <property type="protein sequence ID" value="TQV72678.1"/>
    <property type="molecule type" value="Genomic_DNA"/>
</dbReference>
<dbReference type="AlphaFoldDB" id="A0A545T665"/>
<dbReference type="InterPro" id="IPR036388">
    <property type="entry name" value="WH-like_DNA-bd_sf"/>
</dbReference>
<gene>
    <name evidence="3" type="ORF">FKG94_18490</name>
</gene>
<comment type="caution">
    <text evidence="3">The sequence shown here is derived from an EMBL/GenBank/DDBJ whole genome shotgun (WGS) entry which is preliminary data.</text>
</comment>
<dbReference type="Pfam" id="PF13280">
    <property type="entry name" value="WYL"/>
    <property type="match status" value="1"/>
</dbReference>
<feature type="domain" description="WYL" evidence="2">
    <location>
        <begin position="139"/>
        <end position="202"/>
    </location>
</feature>
<dbReference type="OrthoDB" id="9807255at2"/>
<dbReference type="SUPFAM" id="SSF46785">
    <property type="entry name" value="Winged helix' DNA-binding domain"/>
    <property type="match status" value="1"/>
</dbReference>
<evidence type="ECO:0000259" key="2">
    <source>
        <dbReference type="Pfam" id="PF13280"/>
    </source>
</evidence>
<dbReference type="InterPro" id="IPR051534">
    <property type="entry name" value="CBASS_pafABC_assoc_protein"/>
</dbReference>
<dbReference type="Pfam" id="PF08279">
    <property type="entry name" value="HTH_11"/>
    <property type="match status" value="1"/>
</dbReference>